<dbReference type="AlphaFoldDB" id="A0A9P1GYS9"/>
<reference evidence="2" key="1">
    <citation type="submission" date="2022-11" db="EMBL/GenBank/DDBJ databases">
        <authorList>
            <person name="Scott C."/>
            <person name="Bruce N."/>
        </authorList>
    </citation>
    <scope>NUCLEOTIDE SEQUENCE</scope>
</reference>
<evidence type="ECO:0000313" key="2">
    <source>
        <dbReference type="EMBL" id="CAI4212455.1"/>
    </source>
</evidence>
<evidence type="ECO:0000313" key="3">
    <source>
        <dbReference type="Proteomes" id="UP000838763"/>
    </source>
</evidence>
<comment type="caution">
    <text evidence="2">The sequence shown here is derived from an EMBL/GenBank/DDBJ whole genome shotgun (WGS) entry which is preliminary data.</text>
</comment>
<gene>
    <name evidence="2" type="ORF">PPNO1_LOCUS2213</name>
</gene>
<dbReference type="OrthoDB" id="5343483at2759"/>
<dbReference type="Proteomes" id="UP000838763">
    <property type="component" value="Unassembled WGS sequence"/>
</dbReference>
<feature type="region of interest" description="Disordered" evidence="1">
    <location>
        <begin position="1"/>
        <end position="22"/>
    </location>
</feature>
<dbReference type="EMBL" id="CALLCH030000004">
    <property type="protein sequence ID" value="CAI4212455.1"/>
    <property type="molecule type" value="Genomic_DNA"/>
</dbReference>
<sequence>MHSIGNPTWASEHTGSRQTQTASGEKLLVSPLCWTHRHLELLNCAFVTLDAEESSDAQPISSHDELEIARFQHLLACDNFRLRQEAITSLLSIQSSPRRFLFVPDLLRRVPRGPYEPVALFFDQEFLRSLRWNALRPRDAADGTVNEPAFHIAEKRLRTMTPRNSSEDPFILAALVAMAQSGP</sequence>
<keyword evidence="3" id="KW-1185">Reference proteome</keyword>
<organism evidence="2 3">
    <name type="scientific">Parascedosporium putredinis</name>
    <dbReference type="NCBI Taxonomy" id="1442378"/>
    <lineage>
        <taxon>Eukaryota</taxon>
        <taxon>Fungi</taxon>
        <taxon>Dikarya</taxon>
        <taxon>Ascomycota</taxon>
        <taxon>Pezizomycotina</taxon>
        <taxon>Sordariomycetes</taxon>
        <taxon>Hypocreomycetidae</taxon>
        <taxon>Microascales</taxon>
        <taxon>Microascaceae</taxon>
        <taxon>Parascedosporium</taxon>
    </lineage>
</organism>
<proteinExistence type="predicted"/>
<evidence type="ECO:0000256" key="1">
    <source>
        <dbReference type="SAM" id="MobiDB-lite"/>
    </source>
</evidence>
<accession>A0A9P1GYS9</accession>
<name>A0A9P1GYS9_9PEZI</name>
<protein>
    <submittedName>
        <fullName evidence="2">Uncharacterized protein</fullName>
    </submittedName>
</protein>